<evidence type="ECO:0008006" key="5">
    <source>
        <dbReference type="Google" id="ProtNLM"/>
    </source>
</evidence>
<keyword evidence="2" id="KW-0472">Membrane</keyword>
<organism evidence="3 4">
    <name type="scientific">[Torrubiella] hemipterigena</name>
    <dbReference type="NCBI Taxonomy" id="1531966"/>
    <lineage>
        <taxon>Eukaryota</taxon>
        <taxon>Fungi</taxon>
        <taxon>Dikarya</taxon>
        <taxon>Ascomycota</taxon>
        <taxon>Pezizomycotina</taxon>
        <taxon>Sordariomycetes</taxon>
        <taxon>Hypocreomycetidae</taxon>
        <taxon>Hypocreales</taxon>
        <taxon>Clavicipitaceae</taxon>
        <taxon>Clavicipitaceae incertae sedis</taxon>
        <taxon>'Torrubiella' clade</taxon>
    </lineage>
</organism>
<dbReference type="HOGENOM" id="CLU_008809_1_2_1"/>
<accession>A0A0A1SMA3</accession>
<dbReference type="AlphaFoldDB" id="A0A0A1SMA3"/>
<dbReference type="PANTHER" id="PTHR35041:SF6">
    <property type="entry name" value="FORMYLMETHIONINE DEFORMYLASE-LIKE PROTEIN-RELATED"/>
    <property type="match status" value="1"/>
</dbReference>
<feature type="transmembrane region" description="Helical" evidence="2">
    <location>
        <begin position="116"/>
        <end position="141"/>
    </location>
</feature>
<protein>
    <recommendedName>
        <fullName evidence="5">Formylmethionine deformylase-like protein</fullName>
    </recommendedName>
</protein>
<feature type="transmembrane region" description="Helical" evidence="2">
    <location>
        <begin position="482"/>
        <end position="504"/>
    </location>
</feature>
<dbReference type="Proteomes" id="UP000039046">
    <property type="component" value="Unassembled WGS sequence"/>
</dbReference>
<keyword evidence="2" id="KW-1133">Transmembrane helix</keyword>
<dbReference type="OrthoDB" id="5322539at2759"/>
<feature type="compositionally biased region" description="Polar residues" evidence="1">
    <location>
        <begin position="575"/>
        <end position="585"/>
    </location>
</feature>
<keyword evidence="4" id="KW-1185">Reference proteome</keyword>
<feature type="transmembrane region" description="Helical" evidence="2">
    <location>
        <begin position="54"/>
        <end position="79"/>
    </location>
</feature>
<name>A0A0A1SMA3_9HYPO</name>
<feature type="region of interest" description="Disordered" evidence="1">
    <location>
        <begin position="575"/>
        <end position="598"/>
    </location>
</feature>
<dbReference type="PANTHER" id="PTHR35041">
    <property type="entry name" value="MEDIATOR OF RNA POLYMERASE II TRANSCRIPTION SUBUNIT 1"/>
    <property type="match status" value="1"/>
</dbReference>
<evidence type="ECO:0000256" key="1">
    <source>
        <dbReference type="SAM" id="MobiDB-lite"/>
    </source>
</evidence>
<keyword evidence="2" id="KW-0812">Transmembrane</keyword>
<proteinExistence type="predicted"/>
<feature type="transmembrane region" description="Helical" evidence="2">
    <location>
        <begin position="12"/>
        <end position="34"/>
    </location>
</feature>
<sequence length="634" mass="69664">MAANTPFTRRSVLILMIGSLLGGFMFAIGHHLFYLSLDGRIIHGQDDQEWNIRIGTGLAFLVKLCLATAVGVSYTQLLWSILKEKAVKLQTIDSLFSLPHNATQFFCLEIWHKASILVPIAAFLWLLPLIAIVTPGTLTVITAPRPQVNMTTMTKPTLNFTIKDTFVHFSPQGANTYGGPSNAFARLISTVLSQGRIQPFSTPSPNIEYDLNFYAPSVSCEPMGGSEAFQKRFNNMLGNDTVGDHVTFMAFVPIQPFNPQGIRDSVEDQIFNGFNESNIPTRDSPVYVDYASVDHARLLFFAYANDSRVSAAQSTWQCGFFNSSYQTTVRFDDNKQSIKIHNITHQNGILGSAGETTTGAIDVEQLFVGAYVKGFTSPFIGRVEYSHHGSSAQVFTTVFSTVLMQSRELNSGQPGSQPLEAYEHSIIGNISMAEAIEQLSHNISLSLFSDPHFLSQDKNLPTIPLRSWGPQLQYTYNPRNVYIAYGLGIAVTIFAVSLGLVAIFRSSLTYGASFSTILRTTRAAGLDHLVTPAESTGAEPLSEQLAQRRLRFQLRDDSYGAIKGAMAFQIADEPNSLSSQPTHSQRAGLDAHYGMPSKRLDGINTSHSSFANSGNNGYGRDSLSVCYHSQSRPR</sequence>
<evidence type="ECO:0000313" key="3">
    <source>
        <dbReference type="EMBL" id="CEJ81458.1"/>
    </source>
</evidence>
<evidence type="ECO:0000256" key="2">
    <source>
        <dbReference type="SAM" id="Phobius"/>
    </source>
</evidence>
<evidence type="ECO:0000313" key="4">
    <source>
        <dbReference type="Proteomes" id="UP000039046"/>
    </source>
</evidence>
<dbReference type="EMBL" id="CDHN01000001">
    <property type="protein sequence ID" value="CEJ81458.1"/>
    <property type="molecule type" value="Genomic_DNA"/>
</dbReference>
<gene>
    <name evidence="3" type="ORF">VHEMI01580</name>
</gene>
<reference evidence="3 4" key="1">
    <citation type="journal article" date="2015" name="Genome Announc.">
        <title>Draft Genome Sequence and Gene Annotation of the Entomopathogenic Fungus Verticillium hemipterigenum.</title>
        <authorList>
            <person name="Horn F."/>
            <person name="Habel A."/>
            <person name="Scharf D.H."/>
            <person name="Dworschak J."/>
            <person name="Brakhage A.A."/>
            <person name="Guthke R."/>
            <person name="Hertweck C."/>
            <person name="Linde J."/>
        </authorList>
    </citation>
    <scope>NUCLEOTIDE SEQUENCE [LARGE SCALE GENOMIC DNA]</scope>
</reference>